<sequence>MKNLISLVSTSLLVVVLIFNAKTVTSQEVEDQSEFDYMRGSGRGPDRWGEIHEEWGVCSNGTLQSPIDLLHERVQVVHNLGKIKKRYKPANATLKNRGHDITLHWGIGTAGSIRMNRTEYALDQCHWHSPSEHTINGKRFALELHMVHRNLEQNKTAVIGVLYKIGGHDSFLTELEKDIQNISDTDMETHKEIHIGMVDPRHIKTAGGKYYRYLGSLTTPPCTEGVIWTINRRMRTVSEKQMMLLRTAVHDNSEKNARPLQPLNRRDILFSGPKHHHAHV</sequence>
<feature type="region of interest" description="Disordered" evidence="7">
    <location>
        <begin position="253"/>
        <end position="280"/>
    </location>
</feature>
<evidence type="ECO:0000256" key="4">
    <source>
        <dbReference type="ARBA" id="ARBA00022833"/>
    </source>
</evidence>
<feature type="chain" id="PRO_5041782790" description="Carbonic anhydrase" evidence="6">
    <location>
        <begin position="27"/>
        <end position="280"/>
    </location>
</feature>
<name>A0AAD4XQQ5_9MAGN</name>
<dbReference type="GO" id="GO:0008270">
    <property type="term" value="F:zinc ion binding"/>
    <property type="evidence" value="ECO:0007669"/>
    <property type="project" value="UniProtKB-UniRule"/>
</dbReference>
<dbReference type="PANTHER" id="PTHR18952:SF208">
    <property type="entry name" value="CARBONIC ANHYDRASE XA-RELATED"/>
    <property type="match status" value="1"/>
</dbReference>
<evidence type="ECO:0000259" key="8">
    <source>
        <dbReference type="PROSITE" id="PS51144"/>
    </source>
</evidence>
<feature type="signal peptide" evidence="6">
    <location>
        <begin position="1"/>
        <end position="26"/>
    </location>
</feature>
<dbReference type="PROSITE" id="PS51144">
    <property type="entry name" value="ALPHA_CA_2"/>
    <property type="match status" value="1"/>
</dbReference>
<evidence type="ECO:0000313" key="9">
    <source>
        <dbReference type="EMBL" id="KAI3933374.1"/>
    </source>
</evidence>
<dbReference type="InterPro" id="IPR001148">
    <property type="entry name" value="CA_dom"/>
</dbReference>
<dbReference type="SUPFAM" id="SSF51069">
    <property type="entry name" value="Carbonic anhydrase"/>
    <property type="match status" value="1"/>
</dbReference>
<comment type="caution">
    <text evidence="9">The sequence shown here is derived from an EMBL/GenBank/DDBJ whole genome shotgun (WGS) entry which is preliminary data.</text>
</comment>
<dbReference type="EMBL" id="JAJJMB010006856">
    <property type="protein sequence ID" value="KAI3933374.1"/>
    <property type="molecule type" value="Genomic_DNA"/>
</dbReference>
<evidence type="ECO:0000256" key="6">
    <source>
        <dbReference type="RuleBase" id="RU367011"/>
    </source>
</evidence>
<protein>
    <recommendedName>
        <fullName evidence="2 6">Carbonic anhydrase</fullName>
        <ecNumber evidence="2 6">4.2.1.1</ecNumber>
    </recommendedName>
</protein>
<dbReference type="InterPro" id="IPR023561">
    <property type="entry name" value="Carbonic_anhydrase_a-class"/>
</dbReference>
<accession>A0AAD4XQQ5</accession>
<dbReference type="SMART" id="SM01057">
    <property type="entry name" value="Carb_anhydrase"/>
    <property type="match status" value="1"/>
</dbReference>
<feature type="domain" description="Alpha-carbonic anhydrase" evidence="8">
    <location>
        <begin position="33"/>
        <end position="272"/>
    </location>
</feature>
<evidence type="ECO:0000256" key="3">
    <source>
        <dbReference type="ARBA" id="ARBA00022723"/>
    </source>
</evidence>
<evidence type="ECO:0000256" key="1">
    <source>
        <dbReference type="ARBA" id="ARBA00001947"/>
    </source>
</evidence>
<comment type="function">
    <text evidence="6">Reversible hydration of carbon dioxide.</text>
</comment>
<dbReference type="Proteomes" id="UP001202328">
    <property type="component" value="Unassembled WGS sequence"/>
</dbReference>
<proteinExistence type="inferred from homology"/>
<comment type="similarity">
    <text evidence="6">Belongs to the alpha-carbonic anhydrase family.</text>
</comment>
<dbReference type="PROSITE" id="PS00162">
    <property type="entry name" value="ALPHA_CA_1"/>
    <property type="match status" value="1"/>
</dbReference>
<comment type="catalytic activity">
    <reaction evidence="6">
        <text>hydrogencarbonate + H(+) = CO2 + H2O</text>
        <dbReference type="Rhea" id="RHEA:10748"/>
        <dbReference type="ChEBI" id="CHEBI:15377"/>
        <dbReference type="ChEBI" id="CHEBI:15378"/>
        <dbReference type="ChEBI" id="CHEBI:16526"/>
        <dbReference type="ChEBI" id="CHEBI:17544"/>
        <dbReference type="EC" id="4.2.1.1"/>
    </reaction>
</comment>
<evidence type="ECO:0000256" key="2">
    <source>
        <dbReference type="ARBA" id="ARBA00012925"/>
    </source>
</evidence>
<dbReference type="GO" id="GO:0006730">
    <property type="term" value="P:one-carbon metabolic process"/>
    <property type="evidence" value="ECO:0007669"/>
    <property type="project" value="TreeGrafter"/>
</dbReference>
<evidence type="ECO:0000313" key="10">
    <source>
        <dbReference type="Proteomes" id="UP001202328"/>
    </source>
</evidence>
<dbReference type="InterPro" id="IPR041891">
    <property type="entry name" value="Alpha_CA_prokaryot-like"/>
</dbReference>
<gene>
    <name evidence="9" type="ORF">MKW98_006733</name>
</gene>
<keyword evidence="10" id="KW-1185">Reference proteome</keyword>
<evidence type="ECO:0000256" key="7">
    <source>
        <dbReference type="SAM" id="MobiDB-lite"/>
    </source>
</evidence>
<dbReference type="Pfam" id="PF00194">
    <property type="entry name" value="Carb_anhydrase"/>
    <property type="match status" value="1"/>
</dbReference>
<dbReference type="PANTHER" id="PTHR18952">
    <property type="entry name" value="CARBONIC ANHYDRASE"/>
    <property type="match status" value="1"/>
</dbReference>
<dbReference type="AlphaFoldDB" id="A0AAD4XQQ5"/>
<dbReference type="InterPro" id="IPR018338">
    <property type="entry name" value="Carbonic_anhydrase_a-class_CS"/>
</dbReference>
<dbReference type="Gene3D" id="3.10.200.10">
    <property type="entry name" value="Alpha carbonic anhydrase"/>
    <property type="match status" value="1"/>
</dbReference>
<keyword evidence="3 6" id="KW-0479">Metal-binding</keyword>
<dbReference type="InterPro" id="IPR036398">
    <property type="entry name" value="CA_dom_sf"/>
</dbReference>
<reference evidence="9" key="1">
    <citation type="submission" date="2022-04" db="EMBL/GenBank/DDBJ databases">
        <title>A functionally conserved STORR gene fusion in Papaver species that diverged 16.8 million years ago.</title>
        <authorList>
            <person name="Catania T."/>
        </authorList>
    </citation>
    <scope>NUCLEOTIDE SEQUENCE</scope>
    <source>
        <strain evidence="9">S-188037</strain>
    </source>
</reference>
<comment type="cofactor">
    <cofactor evidence="1 6">
        <name>Zn(2+)</name>
        <dbReference type="ChEBI" id="CHEBI:29105"/>
    </cofactor>
</comment>
<evidence type="ECO:0000256" key="5">
    <source>
        <dbReference type="ARBA" id="ARBA00023239"/>
    </source>
</evidence>
<keyword evidence="4 6" id="KW-0862">Zinc</keyword>
<keyword evidence="6" id="KW-0732">Signal</keyword>
<dbReference type="EC" id="4.2.1.1" evidence="2 6"/>
<dbReference type="GO" id="GO:0004089">
    <property type="term" value="F:carbonate dehydratase activity"/>
    <property type="evidence" value="ECO:0007669"/>
    <property type="project" value="UniProtKB-UniRule"/>
</dbReference>
<keyword evidence="5 6" id="KW-0456">Lyase</keyword>
<organism evidence="9 10">
    <name type="scientific">Papaver atlanticum</name>
    <dbReference type="NCBI Taxonomy" id="357466"/>
    <lineage>
        <taxon>Eukaryota</taxon>
        <taxon>Viridiplantae</taxon>
        <taxon>Streptophyta</taxon>
        <taxon>Embryophyta</taxon>
        <taxon>Tracheophyta</taxon>
        <taxon>Spermatophyta</taxon>
        <taxon>Magnoliopsida</taxon>
        <taxon>Ranunculales</taxon>
        <taxon>Papaveraceae</taxon>
        <taxon>Papaveroideae</taxon>
        <taxon>Papaver</taxon>
    </lineage>
</organism>
<dbReference type="CDD" id="cd03124">
    <property type="entry name" value="alpha_CA_prokaryotic_like"/>
    <property type="match status" value="1"/>
</dbReference>